<dbReference type="PROSITE" id="PS51892">
    <property type="entry name" value="SUBTILASE"/>
    <property type="match status" value="1"/>
</dbReference>
<name>A0AA37GWR1_9PEZI</name>
<proteinExistence type="inferred from homology"/>
<dbReference type="InterPro" id="IPR000209">
    <property type="entry name" value="Peptidase_S8/S53_dom"/>
</dbReference>
<comment type="caution">
    <text evidence="3">The sequence shown here is derived from an EMBL/GenBank/DDBJ whole genome shotgun (WGS) entry which is preliminary data.</text>
</comment>
<dbReference type="AlphaFoldDB" id="A0AA37GWR1"/>
<dbReference type="InterPro" id="IPR036852">
    <property type="entry name" value="Peptidase_S8/S53_dom_sf"/>
</dbReference>
<protein>
    <recommendedName>
        <fullName evidence="2">Peptidase S8/S53 domain-containing protein</fullName>
    </recommendedName>
</protein>
<dbReference type="Pfam" id="PF00082">
    <property type="entry name" value="Peptidase_S8"/>
    <property type="match status" value="1"/>
</dbReference>
<accession>A0AA37GWR1</accession>
<evidence type="ECO:0000313" key="4">
    <source>
        <dbReference type="Proteomes" id="UP001055172"/>
    </source>
</evidence>
<keyword evidence="4" id="KW-1185">Reference proteome</keyword>
<organism evidence="3 4">
    <name type="scientific">Colletotrichum liriopes</name>
    <dbReference type="NCBI Taxonomy" id="708192"/>
    <lineage>
        <taxon>Eukaryota</taxon>
        <taxon>Fungi</taxon>
        <taxon>Dikarya</taxon>
        <taxon>Ascomycota</taxon>
        <taxon>Pezizomycotina</taxon>
        <taxon>Sordariomycetes</taxon>
        <taxon>Hypocreomycetidae</taxon>
        <taxon>Glomerellales</taxon>
        <taxon>Glomerellaceae</taxon>
        <taxon>Colletotrichum</taxon>
        <taxon>Colletotrichum spaethianum species complex</taxon>
    </lineage>
</organism>
<comment type="similarity">
    <text evidence="1">Belongs to the peptidase S8 family.</text>
</comment>
<dbReference type="EMBL" id="BPPX01000034">
    <property type="protein sequence ID" value="GJC88681.1"/>
    <property type="molecule type" value="Genomic_DNA"/>
</dbReference>
<dbReference type="GO" id="GO:0004252">
    <property type="term" value="F:serine-type endopeptidase activity"/>
    <property type="evidence" value="ECO:0007669"/>
    <property type="project" value="InterPro"/>
</dbReference>
<dbReference type="GO" id="GO:0006508">
    <property type="term" value="P:proteolysis"/>
    <property type="evidence" value="ECO:0007669"/>
    <property type="project" value="InterPro"/>
</dbReference>
<dbReference type="SUPFAM" id="SSF52743">
    <property type="entry name" value="Subtilisin-like"/>
    <property type="match status" value="1"/>
</dbReference>
<dbReference type="Gene3D" id="3.40.50.200">
    <property type="entry name" value="Peptidase S8/S53 domain"/>
    <property type="match status" value="1"/>
</dbReference>
<reference evidence="3 4" key="1">
    <citation type="submission" date="2021-07" db="EMBL/GenBank/DDBJ databases">
        <title>Genome data of Colletotrichum spaethianum.</title>
        <authorList>
            <person name="Utami Y.D."/>
            <person name="Hiruma K."/>
        </authorList>
    </citation>
    <scope>NUCLEOTIDE SEQUENCE [LARGE SCALE GENOMIC DNA]</scope>
    <source>
        <strain evidence="3 4">MAFF 242679</strain>
    </source>
</reference>
<feature type="domain" description="Peptidase S8/S53" evidence="2">
    <location>
        <begin position="2"/>
        <end position="126"/>
    </location>
</feature>
<gene>
    <name evidence="3" type="ORF">ColLi_11519</name>
</gene>
<dbReference type="Proteomes" id="UP001055172">
    <property type="component" value="Unassembled WGS sequence"/>
</dbReference>
<comment type="caution">
    <text evidence="1">Lacks conserved residue(s) required for the propagation of feature annotation.</text>
</comment>
<evidence type="ECO:0000313" key="3">
    <source>
        <dbReference type="EMBL" id="GJC88681.1"/>
    </source>
</evidence>
<sequence>MADVVSMSFGFQHEVPSITEAITKAILERKGSVIFFAAASNSGGNHREMFPANLDHVISIRETNSRGAFSDTNPPVDPDGPAAFGTLGREVPSAWLRSVEGEVAKSGSSVATAVAAGIAAMLLTVVSIGMADQTVHLPDDMRKLWTRRGMQCVLARMSQNMGNRSYYISPVGFFTGKNAEKAWVAIADACAR</sequence>
<evidence type="ECO:0000256" key="1">
    <source>
        <dbReference type="PROSITE-ProRule" id="PRU01240"/>
    </source>
</evidence>
<evidence type="ECO:0000259" key="2">
    <source>
        <dbReference type="Pfam" id="PF00082"/>
    </source>
</evidence>